<name>A0A5B7G2P5_PORTR</name>
<reference evidence="1 2" key="1">
    <citation type="submission" date="2019-05" db="EMBL/GenBank/DDBJ databases">
        <title>Another draft genome of Portunus trituberculatus and its Hox gene families provides insights of decapod evolution.</title>
        <authorList>
            <person name="Jeong J.-H."/>
            <person name="Song I."/>
            <person name="Kim S."/>
            <person name="Choi T."/>
            <person name="Kim D."/>
            <person name="Ryu S."/>
            <person name="Kim W."/>
        </authorList>
    </citation>
    <scope>NUCLEOTIDE SEQUENCE [LARGE SCALE GENOMIC DNA]</scope>
    <source>
        <tissue evidence="1">Muscle</tissue>
    </source>
</reference>
<keyword evidence="2" id="KW-1185">Reference proteome</keyword>
<evidence type="ECO:0000313" key="2">
    <source>
        <dbReference type="Proteomes" id="UP000324222"/>
    </source>
</evidence>
<evidence type="ECO:0000313" key="1">
    <source>
        <dbReference type="EMBL" id="MPC54350.1"/>
    </source>
</evidence>
<organism evidence="1 2">
    <name type="scientific">Portunus trituberculatus</name>
    <name type="common">Swimming crab</name>
    <name type="synonym">Neptunus trituberculatus</name>
    <dbReference type="NCBI Taxonomy" id="210409"/>
    <lineage>
        <taxon>Eukaryota</taxon>
        <taxon>Metazoa</taxon>
        <taxon>Ecdysozoa</taxon>
        <taxon>Arthropoda</taxon>
        <taxon>Crustacea</taxon>
        <taxon>Multicrustacea</taxon>
        <taxon>Malacostraca</taxon>
        <taxon>Eumalacostraca</taxon>
        <taxon>Eucarida</taxon>
        <taxon>Decapoda</taxon>
        <taxon>Pleocyemata</taxon>
        <taxon>Brachyura</taxon>
        <taxon>Eubrachyura</taxon>
        <taxon>Portunoidea</taxon>
        <taxon>Portunidae</taxon>
        <taxon>Portuninae</taxon>
        <taxon>Portunus</taxon>
    </lineage>
</organism>
<dbReference type="Proteomes" id="UP000324222">
    <property type="component" value="Unassembled WGS sequence"/>
</dbReference>
<proteinExistence type="predicted"/>
<dbReference type="AlphaFoldDB" id="A0A5B7G2P5"/>
<sequence>MKACLATSGCVTFIMYSSQHLCYLSRRDRCAYPMDPLINAPEANTPGFKFIQSAMQYDANVNPLENVKNLFVVNKPETATKYHAYKSVLNPGLRVHSVYSDNIYIPDYTRMAFTRIRLMSHDLKIETGRWSRIPRDLRVCPCDGQTTQTEHQVLVEYALTRQTRQKYMIWQTYRI</sequence>
<comment type="caution">
    <text evidence="1">The sequence shown here is derived from an EMBL/GenBank/DDBJ whole genome shotgun (WGS) entry which is preliminary data.</text>
</comment>
<dbReference type="OrthoDB" id="6380477at2759"/>
<accession>A0A5B7G2P5</accession>
<gene>
    <name evidence="1" type="ORF">E2C01_048261</name>
</gene>
<protein>
    <submittedName>
        <fullName evidence="1">Uncharacterized protein</fullName>
    </submittedName>
</protein>
<dbReference type="EMBL" id="VSRR010012288">
    <property type="protein sequence ID" value="MPC54350.1"/>
    <property type="molecule type" value="Genomic_DNA"/>
</dbReference>